<gene>
    <name evidence="3" type="ORF">ACFQEV_05300</name>
</gene>
<evidence type="ECO:0000313" key="4">
    <source>
        <dbReference type="Proteomes" id="UP001596408"/>
    </source>
</evidence>
<dbReference type="PANTHER" id="PTHR11510">
    <property type="entry name" value="MYO-INOSITOL-1 PHOSPHATE SYNTHASE"/>
    <property type="match status" value="1"/>
</dbReference>
<dbReference type="PIRSF" id="PIRSF015578">
    <property type="entry name" value="Myoinos-ppht_syn"/>
    <property type="match status" value="1"/>
</dbReference>
<protein>
    <submittedName>
        <fullName evidence="3">Inositol-3-phosphate synthase</fullName>
    </submittedName>
</protein>
<dbReference type="Gene3D" id="3.40.50.720">
    <property type="entry name" value="NAD(P)-binding Rossmann-like Domain"/>
    <property type="match status" value="1"/>
</dbReference>
<organism evidence="3 4">
    <name type="scientific">Halopelagius fulvigenes</name>
    <dbReference type="NCBI Taxonomy" id="1198324"/>
    <lineage>
        <taxon>Archaea</taxon>
        <taxon>Methanobacteriati</taxon>
        <taxon>Methanobacteriota</taxon>
        <taxon>Stenosarchaea group</taxon>
        <taxon>Halobacteria</taxon>
        <taxon>Halobacteriales</taxon>
        <taxon>Haloferacaceae</taxon>
    </lineage>
</organism>
<dbReference type="Pfam" id="PF01658">
    <property type="entry name" value="Inos-1-P_synth"/>
    <property type="match status" value="1"/>
</dbReference>
<feature type="domain" description="Myo-inositol-1-phosphate synthase GAPDH-like" evidence="2">
    <location>
        <begin position="234"/>
        <end position="338"/>
    </location>
</feature>
<comment type="similarity">
    <text evidence="1">Belongs to the myo-inositol 1-phosphate synthase family.</text>
</comment>
<name>A0ABD5TYM9_9EURY</name>
<dbReference type="Proteomes" id="UP001596408">
    <property type="component" value="Unassembled WGS sequence"/>
</dbReference>
<sequence length="413" mass="44922">MSDVGVWLVGARGNIATTAMVGAKAIARGETDTTGMVSARRPVSRLDMPDVSDLAFGGHDIRTGSVPEDARRLAEENGMPHPSTVEAVADDLADVDDHVHVGTALNCGESVEALSNAELLEEDRTVAEIVERIRDDVDSFRRAEGLDRVVMVNVASSEPPVENPDDYATREAFESAVEGDDRDLPASSLYAYVALSEGHPYANFTPSAGSSLGGLRQLAREEGVPHMGNDGKTGESLVKAALGPMFAGRNLRVMSWEGHNILGNTDGQVLEDERNKAGKIESKGDILDGILDDDFHNRVRIDYTPSLDDWKTAWDYIHFEGFLDTEMKMQFTWEGSDSALAAPLALDLVRLLSNADERGESGLQTHLASFFKAPLDVDEHDLARQFTWLYDYVDRNAGEETPDGVTAETPTDD</sequence>
<reference evidence="3 4" key="1">
    <citation type="journal article" date="2019" name="Int. J. Syst. Evol. Microbiol.">
        <title>The Global Catalogue of Microorganisms (GCM) 10K type strain sequencing project: providing services to taxonomists for standard genome sequencing and annotation.</title>
        <authorList>
            <consortium name="The Broad Institute Genomics Platform"/>
            <consortium name="The Broad Institute Genome Sequencing Center for Infectious Disease"/>
            <person name="Wu L."/>
            <person name="Ma J."/>
        </authorList>
    </citation>
    <scope>NUCLEOTIDE SEQUENCE [LARGE SCALE GENOMIC DNA]</scope>
    <source>
        <strain evidence="3 4">YIM 94188</strain>
    </source>
</reference>
<dbReference type="EMBL" id="JBHSXH010000009">
    <property type="protein sequence ID" value="MFC6824413.1"/>
    <property type="molecule type" value="Genomic_DNA"/>
</dbReference>
<dbReference type="AlphaFoldDB" id="A0ABD5TYM9"/>
<dbReference type="SUPFAM" id="SSF55347">
    <property type="entry name" value="Glyceraldehyde-3-phosphate dehydrogenase-like, C-terminal domain"/>
    <property type="match status" value="1"/>
</dbReference>
<evidence type="ECO:0000313" key="3">
    <source>
        <dbReference type="EMBL" id="MFC6824413.1"/>
    </source>
</evidence>
<keyword evidence="4" id="KW-1185">Reference proteome</keyword>
<dbReference type="SUPFAM" id="SSF51735">
    <property type="entry name" value="NAD(P)-binding Rossmann-fold domains"/>
    <property type="match status" value="1"/>
</dbReference>
<evidence type="ECO:0000259" key="2">
    <source>
        <dbReference type="Pfam" id="PF01658"/>
    </source>
</evidence>
<dbReference type="InterPro" id="IPR002587">
    <property type="entry name" value="Myo-inos-1-P_Synthase"/>
</dbReference>
<dbReference type="InterPro" id="IPR036291">
    <property type="entry name" value="NAD(P)-bd_dom_sf"/>
</dbReference>
<proteinExistence type="inferred from homology"/>
<dbReference type="Gene3D" id="3.30.360.10">
    <property type="entry name" value="Dihydrodipicolinate Reductase, domain 2"/>
    <property type="match status" value="1"/>
</dbReference>
<dbReference type="GO" id="GO:0004512">
    <property type="term" value="F:inositol-3-phosphate synthase activity"/>
    <property type="evidence" value="ECO:0007669"/>
    <property type="project" value="UniProtKB-ARBA"/>
</dbReference>
<evidence type="ECO:0000256" key="1">
    <source>
        <dbReference type="ARBA" id="ARBA00010813"/>
    </source>
</evidence>
<dbReference type="Pfam" id="PF07994">
    <property type="entry name" value="NAD_binding_5"/>
    <property type="match status" value="1"/>
</dbReference>
<accession>A0ABD5TYM9</accession>
<comment type="caution">
    <text evidence="3">The sequence shown here is derived from an EMBL/GenBank/DDBJ whole genome shotgun (WGS) entry which is preliminary data.</text>
</comment>
<dbReference type="InterPro" id="IPR013021">
    <property type="entry name" value="Myo-inos-1-P_Synthase_GAPDH"/>
</dbReference>
<dbReference type="RefSeq" id="WP_379693300.1">
    <property type="nucleotide sequence ID" value="NZ_JBHSXH010000009.1"/>
</dbReference>